<dbReference type="GeneID" id="69025042"/>
<protein>
    <submittedName>
        <fullName evidence="1">Uncharacterized protein</fullName>
    </submittedName>
</protein>
<evidence type="ECO:0000313" key="1">
    <source>
        <dbReference type="EMBL" id="EEQ87524.2"/>
    </source>
</evidence>
<gene>
    <name evidence="1" type="ORF">BDCG_02644</name>
</gene>
<name>A0ABP2EY34_AJEDR</name>
<organism evidence="1 2">
    <name type="scientific">Ajellomyces dermatitidis (strain ER-3 / ATCC MYA-2586)</name>
    <name type="common">Blastomyces dermatitidis</name>
    <dbReference type="NCBI Taxonomy" id="559297"/>
    <lineage>
        <taxon>Eukaryota</taxon>
        <taxon>Fungi</taxon>
        <taxon>Dikarya</taxon>
        <taxon>Ascomycota</taxon>
        <taxon>Pezizomycotina</taxon>
        <taxon>Eurotiomycetes</taxon>
        <taxon>Eurotiomycetidae</taxon>
        <taxon>Onygenales</taxon>
        <taxon>Ajellomycetaceae</taxon>
        <taxon>Blastomyces</taxon>
    </lineage>
</organism>
<dbReference type="EMBL" id="EQ999975">
    <property type="protein sequence ID" value="EEQ87524.2"/>
    <property type="molecule type" value="Genomic_DNA"/>
</dbReference>
<evidence type="ECO:0000313" key="2">
    <source>
        <dbReference type="Proteomes" id="UP000002039"/>
    </source>
</evidence>
<sequence length="181" mass="20469">MMKRQMLSPGLWIAPKKSIYIYTSAITSARALRIAKWIALLGLRNVSENTLSRAYMNLTNRNTASDMDGSTHPHVKGVMYNNSNSLMATESTILRGELLPVLKIMHGQFRQARFASHMISPVLLISLMGFKARVLEVYFEDETLVVRPTKLYDFTHGNDAAFKTFTQWYHGKPIGDTVRAS</sequence>
<proteinExistence type="predicted"/>
<reference evidence="2" key="1">
    <citation type="journal article" date="2015" name="PLoS Genet.">
        <title>The dynamic genome and transcriptome of the human fungal pathogen Blastomyces and close relative Emmonsia.</title>
        <authorList>
            <person name="Munoz J.F."/>
            <person name="Gauthier G.M."/>
            <person name="Desjardins C.A."/>
            <person name="Gallo J.E."/>
            <person name="Holder J."/>
            <person name="Sullivan T.D."/>
            <person name="Marty A.J."/>
            <person name="Carmen J.C."/>
            <person name="Chen Z."/>
            <person name="Ding L."/>
            <person name="Gujja S."/>
            <person name="Magrini V."/>
            <person name="Misas E."/>
            <person name="Mitreva M."/>
            <person name="Priest M."/>
            <person name="Saif S."/>
            <person name="Whiston E.A."/>
            <person name="Young S."/>
            <person name="Zeng Q."/>
            <person name="Goldman W.E."/>
            <person name="Mardis E.R."/>
            <person name="Taylor J.W."/>
            <person name="McEwen J.G."/>
            <person name="Clay O.K."/>
            <person name="Klein B.S."/>
            <person name="Cuomo C.A."/>
        </authorList>
    </citation>
    <scope>NUCLEOTIDE SEQUENCE [LARGE SCALE GENOMIC DNA]</scope>
    <source>
        <strain evidence="2">ER-3 / ATCC MYA-2586</strain>
    </source>
</reference>
<accession>A0ABP2EY34</accession>
<dbReference type="Proteomes" id="UP000002039">
    <property type="component" value="Unassembled WGS sequence"/>
</dbReference>
<dbReference type="RefSeq" id="XP_045274826.1">
    <property type="nucleotide sequence ID" value="XM_045418193.1"/>
</dbReference>
<keyword evidence="2" id="KW-1185">Reference proteome</keyword>